<dbReference type="AlphaFoldDB" id="A0AAV4F291"/>
<dbReference type="SUPFAM" id="SSF53335">
    <property type="entry name" value="S-adenosyl-L-methionine-dependent methyltransferases"/>
    <property type="match status" value="1"/>
</dbReference>
<dbReference type="Gene3D" id="1.10.150.170">
    <property type="entry name" value="Putative methyltransferase TM0872, insert domain"/>
    <property type="match status" value="1"/>
</dbReference>
<evidence type="ECO:0000256" key="1">
    <source>
        <dbReference type="ARBA" id="ARBA00010396"/>
    </source>
</evidence>
<dbReference type="HAMAP" id="MF_01007">
    <property type="entry name" value="16SrRNA_methyltr_H"/>
    <property type="match status" value="1"/>
</dbReference>
<proteinExistence type="inferred from homology"/>
<dbReference type="GO" id="GO:0071424">
    <property type="term" value="F:rRNA (cytosine-N4-)-methyltransferase activity"/>
    <property type="evidence" value="ECO:0007669"/>
    <property type="project" value="TreeGrafter"/>
</dbReference>
<dbReference type="PANTHER" id="PTHR11265">
    <property type="entry name" value="S-ADENOSYL-METHYLTRANSFERASE MRAW"/>
    <property type="match status" value="1"/>
</dbReference>
<reference evidence="5 6" key="1">
    <citation type="journal article" date="2021" name="Elife">
        <title>Chloroplast acquisition without the gene transfer in kleptoplastic sea slugs, Plakobranchus ocellatus.</title>
        <authorList>
            <person name="Maeda T."/>
            <person name="Takahashi S."/>
            <person name="Yoshida T."/>
            <person name="Shimamura S."/>
            <person name="Takaki Y."/>
            <person name="Nagai Y."/>
            <person name="Toyoda A."/>
            <person name="Suzuki Y."/>
            <person name="Arimoto A."/>
            <person name="Ishii H."/>
            <person name="Satoh N."/>
            <person name="Nishiyama T."/>
            <person name="Hasebe M."/>
            <person name="Maruyama T."/>
            <person name="Minagawa J."/>
            <person name="Obokata J."/>
            <person name="Shigenobu S."/>
        </authorList>
    </citation>
    <scope>NUCLEOTIDE SEQUENCE [LARGE SCALE GENOMIC DNA]</scope>
</reference>
<keyword evidence="3" id="KW-0808">Transferase</keyword>
<dbReference type="InterPro" id="IPR002903">
    <property type="entry name" value="RsmH"/>
</dbReference>
<dbReference type="GO" id="GO:0005737">
    <property type="term" value="C:cytoplasm"/>
    <property type="evidence" value="ECO:0007669"/>
    <property type="project" value="TreeGrafter"/>
</dbReference>
<dbReference type="NCBIfam" id="TIGR00006">
    <property type="entry name" value="16S rRNA (cytosine(1402)-N(4))-methyltransferase RsmH"/>
    <property type="match status" value="1"/>
</dbReference>
<gene>
    <name evidence="5" type="ORF">ElyMa_001981400</name>
</gene>
<keyword evidence="4" id="KW-0949">S-adenosyl-L-methionine</keyword>
<keyword evidence="6" id="KW-1185">Reference proteome</keyword>
<evidence type="ECO:0000313" key="6">
    <source>
        <dbReference type="Proteomes" id="UP000762676"/>
    </source>
</evidence>
<dbReference type="GO" id="GO:0070475">
    <property type="term" value="P:rRNA base methylation"/>
    <property type="evidence" value="ECO:0007669"/>
    <property type="project" value="TreeGrafter"/>
</dbReference>
<protein>
    <submittedName>
        <fullName evidence="5">Ribosomal RNA small subunit methyltransferase H</fullName>
    </submittedName>
</protein>
<dbReference type="SUPFAM" id="SSF81799">
    <property type="entry name" value="Putative methyltransferase TM0872, insert domain"/>
    <property type="match status" value="1"/>
</dbReference>
<sequence length="297" mass="33709">MHYHRAALLREATDSLKVQGGVYVDATFGGGGHSREILKRMGPSGKLIAFDVDKDACENRIYDKRFCLVNKNFMTIKESLEDLKIAVVDGILADLGVSSHQFDTPLRGFSMRFDAPLDMRMDSTSVITAKQVVNTYAEKSLVSVLRNNGEVRRAKFFAQKIMEAVKNRQMETTGDLKRTIEKHVPHRIANKVLAQVFQALRIEVNGELKSLEKLLTQSLQLLRKGGRLVLISYHSLEDRLVKHFLRDGNFEGIQNKDFYGNRIVPFKKVGRLVTPTLQEIKENPRVRSAKLRVAEKL</sequence>
<dbReference type="Pfam" id="PF01795">
    <property type="entry name" value="Methyltransf_5"/>
    <property type="match status" value="1"/>
</dbReference>
<comment type="similarity">
    <text evidence="1">Belongs to the methyltransferase superfamily. RsmH family.</text>
</comment>
<dbReference type="Gene3D" id="3.40.50.150">
    <property type="entry name" value="Vaccinia Virus protein VP39"/>
    <property type="match status" value="1"/>
</dbReference>
<accession>A0AAV4F291</accession>
<keyword evidence="2 5" id="KW-0489">Methyltransferase</keyword>
<dbReference type="PIRSF" id="PIRSF004486">
    <property type="entry name" value="MraW"/>
    <property type="match status" value="1"/>
</dbReference>
<comment type="caution">
    <text evidence="5">The sequence shown here is derived from an EMBL/GenBank/DDBJ whole genome shotgun (WGS) entry which is preliminary data.</text>
</comment>
<name>A0AAV4F291_9GAST</name>
<dbReference type="InterPro" id="IPR023397">
    <property type="entry name" value="SAM-dep_MeTrfase_MraW_recog"/>
</dbReference>
<dbReference type="Proteomes" id="UP000762676">
    <property type="component" value="Unassembled WGS sequence"/>
</dbReference>
<evidence type="ECO:0000256" key="4">
    <source>
        <dbReference type="ARBA" id="ARBA00022691"/>
    </source>
</evidence>
<organism evidence="5 6">
    <name type="scientific">Elysia marginata</name>
    <dbReference type="NCBI Taxonomy" id="1093978"/>
    <lineage>
        <taxon>Eukaryota</taxon>
        <taxon>Metazoa</taxon>
        <taxon>Spiralia</taxon>
        <taxon>Lophotrochozoa</taxon>
        <taxon>Mollusca</taxon>
        <taxon>Gastropoda</taxon>
        <taxon>Heterobranchia</taxon>
        <taxon>Euthyneura</taxon>
        <taxon>Panpulmonata</taxon>
        <taxon>Sacoglossa</taxon>
        <taxon>Placobranchoidea</taxon>
        <taxon>Plakobranchidae</taxon>
        <taxon>Elysia</taxon>
    </lineage>
</organism>
<dbReference type="InterPro" id="IPR029063">
    <property type="entry name" value="SAM-dependent_MTases_sf"/>
</dbReference>
<evidence type="ECO:0000256" key="2">
    <source>
        <dbReference type="ARBA" id="ARBA00022603"/>
    </source>
</evidence>
<dbReference type="EMBL" id="BMAT01004028">
    <property type="protein sequence ID" value="GFR66828.1"/>
    <property type="molecule type" value="Genomic_DNA"/>
</dbReference>
<evidence type="ECO:0000256" key="3">
    <source>
        <dbReference type="ARBA" id="ARBA00022679"/>
    </source>
</evidence>
<dbReference type="PANTHER" id="PTHR11265:SF0">
    <property type="entry name" value="12S RRNA N4-METHYLCYTIDINE METHYLTRANSFERASE"/>
    <property type="match status" value="1"/>
</dbReference>
<evidence type="ECO:0000313" key="5">
    <source>
        <dbReference type="EMBL" id="GFR66828.1"/>
    </source>
</evidence>